<feature type="domain" description="Glycosyl hydrolase family 95 catalytic" evidence="3">
    <location>
        <begin position="578"/>
        <end position="1012"/>
    </location>
</feature>
<dbReference type="InterPro" id="IPR008928">
    <property type="entry name" value="6-hairpin_glycosidase_sf"/>
</dbReference>
<reference evidence="4" key="1">
    <citation type="journal article" date="2012" name="PLoS ONE">
        <title>Gene sets for utilization of primary and secondary nutrition supplies in the distal gut of endangered iberian lynx.</title>
        <authorList>
            <person name="Alcaide M."/>
            <person name="Messina E."/>
            <person name="Richter M."/>
            <person name="Bargiela R."/>
            <person name="Peplies J."/>
            <person name="Huws S.A."/>
            <person name="Newbold C.J."/>
            <person name="Golyshin P.N."/>
            <person name="Simon M.A."/>
            <person name="Lopez G."/>
            <person name="Yakimov M.M."/>
            <person name="Ferrer M."/>
        </authorList>
    </citation>
    <scope>NUCLEOTIDE SEQUENCE</scope>
</reference>
<dbReference type="Gene3D" id="2.60.40.1180">
    <property type="entry name" value="Golgi alpha-mannosidase II"/>
    <property type="match status" value="1"/>
</dbReference>
<evidence type="ECO:0000259" key="2">
    <source>
        <dbReference type="Pfam" id="PF21307"/>
    </source>
</evidence>
<evidence type="ECO:0000259" key="3">
    <source>
        <dbReference type="Pfam" id="PF22124"/>
    </source>
</evidence>
<sequence length="1192" mass="131510">MVFKKIYLLLIALLTCTGLHAQGILPEFSTTAAPQWFQIQFRTGSACLADQGAGQKLKTAAKSKTDGQLWQLIGSKDNFVLRSKKGNYANFSNGRFVANASNGAQLKLVKSSASGASACWEIQRVGQTNSMNQFGGAGNGKELGEWTAGDPNNPLVFLPMSVKLPLFSEGETEHWYFIQFKNQLNALADMGLGECVRTAAPDPSKGQLWKLVGDKDNFQLVNQLGHYAVVSDRQETNTGAGVNNNPIRTESTPHAAGFSLLETNNNYAPGWEIQPNDNKGKCFNQWGGATVGRTIGIWNANDNNNPVVFMNPDDMDYPDFKVIGISEFTPESPLTLWYDQPATTTGVGNPWMEYSLPIGNGQLGACLFGGVDKDEIQFNEKTLWTGGPRDMGGYGQYKNFGSVFVQTRNTDIGHSVTNAAQDYVRFLDIEKGVAGVEYSNKAENPTHYSRRYLSSFNDKVIAVQYKATGTEKLHLCISVQPGEGINASKVAYVDGMASFGGKLTTVSYNAQFKVVPSGKDATMEATEEGIVVKNAEEVLLLLSGATDYDASQKSFVSGTAQLKDKVKQYLDKAAEKGWTALYDEHVADFTALAGRVNFALEGAASNVPTNRLIDNYNNKSINTNGKGAQALFLEQLYFAYGRYLMISSSRGVDVPSNLQGIWNDKSQAPWNSDIHANINVQMNYWPAEPTNLSELHNPFLNYIINMANGDNWKAAAKRSGQSKGWTCYTENNIFGGMSTWGDQYCEVNAWYCAHLWQHYRYTLDKDFLAKAFPVMWSAAEYWMERMIQDKVVKDGTYVCPNEYSPEQNDHPREDGTAHSQQLVFGLLQSVKQSIDILGQSACGLSDEQVAQLEKYYEKIDRGLHTELFKGESWTDWGKQNGIQKGDVLLKEWKYTCYDVSGDKGHRHMSHLMALYPLDQISPKSEYFVPAVNALKLRGDEATGWSMGWKVNLWARALDGNHAHIILRNALKHSTAYNTNQYAGGIYYNLFDSHAPFQIDGNFGVCSGIAEMLLQSHTDTLQILPALPSVWEKGSVKGLKAVGDFEVDETWAAGKPTLVKIVSNQGQPLFVNYKGIANHLVLINGQETTAVMIDENTIQIKAQKGDVVTIDFNNVATGITEATAETPTISIQTDGRKVKVKGAQQVEVCDLAGRLIQHTTKPEFNIAENAGKIAILKVTDHKGRITSHKVVLK</sequence>
<dbReference type="Pfam" id="PF22124">
    <property type="entry name" value="Glyco_hydro_95_cat"/>
    <property type="match status" value="1"/>
</dbReference>
<dbReference type="PANTHER" id="PTHR31084">
    <property type="entry name" value="ALPHA-L-FUCOSIDASE 2"/>
    <property type="match status" value="1"/>
</dbReference>
<dbReference type="Pfam" id="PF14498">
    <property type="entry name" value="Glyco_hyd_65N_2"/>
    <property type="match status" value="1"/>
</dbReference>
<name>J9GHS9_9ZZZZ</name>
<dbReference type="InterPro" id="IPR027414">
    <property type="entry name" value="GH95_N_dom"/>
</dbReference>
<dbReference type="InterPro" id="IPR013780">
    <property type="entry name" value="Glyco_hydro_b"/>
</dbReference>
<comment type="caution">
    <text evidence="4">The sequence shown here is derived from an EMBL/GenBank/DDBJ whole genome shotgun (WGS) entry which is preliminary data.</text>
</comment>
<feature type="domain" description="Alpha fucosidase A-like C-terminal" evidence="2">
    <location>
        <begin position="1014"/>
        <end position="1109"/>
    </location>
</feature>
<proteinExistence type="predicted"/>
<dbReference type="Gene3D" id="1.50.10.10">
    <property type="match status" value="1"/>
</dbReference>
<dbReference type="Gene3D" id="2.70.98.50">
    <property type="entry name" value="putative glycoside hydrolase family protein from bacillus halodurans"/>
    <property type="match status" value="1"/>
</dbReference>
<dbReference type="InterPro" id="IPR049053">
    <property type="entry name" value="AFCA-like_C"/>
</dbReference>
<dbReference type="GO" id="GO:0004560">
    <property type="term" value="F:alpha-L-fucosidase activity"/>
    <property type="evidence" value="ECO:0007669"/>
    <property type="project" value="TreeGrafter"/>
</dbReference>
<dbReference type="AlphaFoldDB" id="J9GHS9"/>
<protein>
    <submittedName>
        <fullName evidence="4">Glycoside hydrolase family 95</fullName>
    </submittedName>
</protein>
<dbReference type="PANTHER" id="PTHR31084:SF19">
    <property type="entry name" value="GLYCOSYL HYDROLASE FAMILY 95 N-TERMINAL DOMAIN-CONTAINING PROTEIN"/>
    <property type="match status" value="1"/>
</dbReference>
<dbReference type="Pfam" id="PF21307">
    <property type="entry name" value="Glyco_hydro_95_C"/>
    <property type="match status" value="1"/>
</dbReference>
<dbReference type="SUPFAM" id="SSF48208">
    <property type="entry name" value="Six-hairpin glycosidases"/>
    <property type="match status" value="1"/>
</dbReference>
<dbReference type="InterPro" id="IPR054363">
    <property type="entry name" value="GH95_cat"/>
</dbReference>
<organism evidence="4">
    <name type="scientific">gut metagenome</name>
    <dbReference type="NCBI Taxonomy" id="749906"/>
    <lineage>
        <taxon>unclassified sequences</taxon>
        <taxon>metagenomes</taxon>
        <taxon>organismal metagenomes</taxon>
    </lineage>
</organism>
<feature type="domain" description="Glycosyl hydrolase family 95 N-terminal" evidence="1">
    <location>
        <begin position="336"/>
        <end position="393"/>
    </location>
</feature>
<evidence type="ECO:0000259" key="1">
    <source>
        <dbReference type="Pfam" id="PF14498"/>
    </source>
</evidence>
<dbReference type="EMBL" id="AMCI01001105">
    <property type="protein sequence ID" value="EJX06634.1"/>
    <property type="molecule type" value="Genomic_DNA"/>
</dbReference>
<keyword evidence="4" id="KW-0378">Hydrolase</keyword>
<dbReference type="InterPro" id="IPR012341">
    <property type="entry name" value="6hp_glycosidase-like_sf"/>
</dbReference>
<accession>J9GHS9</accession>
<dbReference type="GO" id="GO:0005975">
    <property type="term" value="P:carbohydrate metabolic process"/>
    <property type="evidence" value="ECO:0007669"/>
    <property type="project" value="InterPro"/>
</dbReference>
<evidence type="ECO:0000313" key="4">
    <source>
        <dbReference type="EMBL" id="EJX06634.1"/>
    </source>
</evidence>
<gene>
    <name evidence="4" type="ORF">EVA_05262</name>
</gene>